<proteinExistence type="predicted"/>
<gene>
    <name evidence="3" type="ORF">E1267_00175</name>
</gene>
<dbReference type="InterPro" id="IPR042070">
    <property type="entry name" value="PucR_C-HTH_sf"/>
</dbReference>
<dbReference type="RefSeq" id="WP_132328366.1">
    <property type="nucleotide sequence ID" value="NZ_SMJZ01000001.1"/>
</dbReference>
<feature type="domain" description="PucR C-terminal helix-turn-helix" evidence="1">
    <location>
        <begin position="325"/>
        <end position="372"/>
    </location>
</feature>
<evidence type="ECO:0000259" key="1">
    <source>
        <dbReference type="Pfam" id="PF13556"/>
    </source>
</evidence>
<dbReference type="Pfam" id="PF14361">
    <property type="entry name" value="RsbRD_N"/>
    <property type="match status" value="1"/>
</dbReference>
<sequence>MGGNLFGMLKSRVDDNARRVVDACVGEIAGFQAIESRARASMMEFAVVVRQRTAELAASGEPLLETDLAFIESVGEQRGTQGVAPGCQRGALALHAAFTMREISEAAGPGDLTETMRMLDWLARQGAQAQAAYTRGYFRGYERFLPTASRVHLLATMVLHDDPMAGELAVSLGVPVTEHYLVTVVRVATEPPKTCREEVVCTLLQRHRMPFGWQEPDEFVALVPNHGTRPEQRAAAERSGLELAQAVAEIVGRPCSVGAAHGRRRALVQAAALARKVSRVAPIERVPRRSYGVSDVFAELGAVETPQVDQWLRETAKRLGDGPELVSTLDAYYRNDMNRLRTAESLHIHPRTLDYRLRRVRELVGIEPGSTHGVRVLSTTVTRMLAGAWTEHGLV</sequence>
<evidence type="ECO:0000313" key="3">
    <source>
        <dbReference type="EMBL" id="TDC11403.1"/>
    </source>
</evidence>
<dbReference type="Proteomes" id="UP000295157">
    <property type="component" value="Unassembled WGS sequence"/>
</dbReference>
<dbReference type="OrthoDB" id="4571023at2"/>
<dbReference type="EMBL" id="SMJZ01000001">
    <property type="protein sequence ID" value="TDC11403.1"/>
    <property type="molecule type" value="Genomic_DNA"/>
</dbReference>
<comment type="caution">
    <text evidence="3">The sequence shown here is derived from an EMBL/GenBank/DDBJ whole genome shotgun (WGS) entry which is preliminary data.</text>
</comment>
<dbReference type="InterPro" id="IPR025751">
    <property type="entry name" value="RsbRD_N_dom"/>
</dbReference>
<evidence type="ECO:0000313" key="4">
    <source>
        <dbReference type="Proteomes" id="UP000295157"/>
    </source>
</evidence>
<name>A0A4R4NTQ4_9ACTN</name>
<dbReference type="PANTHER" id="PTHR33744">
    <property type="entry name" value="CARBOHYDRATE DIACID REGULATOR"/>
    <property type="match status" value="1"/>
</dbReference>
<accession>A0A4R4NTQ4</accession>
<dbReference type="AlphaFoldDB" id="A0A4R4NTQ4"/>
<keyword evidence="4" id="KW-1185">Reference proteome</keyword>
<evidence type="ECO:0000259" key="2">
    <source>
        <dbReference type="Pfam" id="PF14361"/>
    </source>
</evidence>
<reference evidence="3 4" key="1">
    <citation type="submission" date="2019-02" db="EMBL/GenBank/DDBJ databases">
        <title>Draft genome sequences of novel Actinobacteria.</title>
        <authorList>
            <person name="Sahin N."/>
            <person name="Ay H."/>
            <person name="Saygin H."/>
        </authorList>
    </citation>
    <scope>NUCLEOTIDE SEQUENCE [LARGE SCALE GENOMIC DNA]</scope>
    <source>
        <strain evidence="3 4">KC201</strain>
    </source>
</reference>
<dbReference type="Pfam" id="PF13556">
    <property type="entry name" value="HTH_30"/>
    <property type="match status" value="1"/>
</dbReference>
<dbReference type="InterPro" id="IPR051448">
    <property type="entry name" value="CdaR-like_regulators"/>
</dbReference>
<protein>
    <submittedName>
        <fullName evidence="3">Uncharacterized protein</fullName>
    </submittedName>
</protein>
<feature type="domain" description="RsbT co-antagonist protein RsbRD N-terminal" evidence="2">
    <location>
        <begin position="15"/>
        <end position="135"/>
    </location>
</feature>
<organism evidence="3 4">
    <name type="scientific">Nonomuraea longispora</name>
    <dbReference type="NCBI Taxonomy" id="1848320"/>
    <lineage>
        <taxon>Bacteria</taxon>
        <taxon>Bacillati</taxon>
        <taxon>Actinomycetota</taxon>
        <taxon>Actinomycetes</taxon>
        <taxon>Streptosporangiales</taxon>
        <taxon>Streptosporangiaceae</taxon>
        <taxon>Nonomuraea</taxon>
    </lineage>
</organism>
<dbReference type="Gene3D" id="1.10.10.2840">
    <property type="entry name" value="PucR C-terminal helix-turn-helix domain"/>
    <property type="match status" value="1"/>
</dbReference>
<dbReference type="InterPro" id="IPR025736">
    <property type="entry name" value="PucR_C-HTH_dom"/>
</dbReference>